<gene>
    <name evidence="2" type="ORF">NCGR_LOCUS60928</name>
</gene>
<name>A0A811S5S4_9POAL</name>
<proteinExistence type="predicted"/>
<protein>
    <recommendedName>
        <fullName evidence="1">DUF1618 domain-containing protein</fullName>
    </recommendedName>
</protein>
<evidence type="ECO:0000259" key="1">
    <source>
        <dbReference type="Pfam" id="PF07762"/>
    </source>
</evidence>
<dbReference type="Proteomes" id="UP000604825">
    <property type="component" value="Unassembled WGS sequence"/>
</dbReference>
<keyword evidence="3" id="KW-1185">Reference proteome</keyword>
<dbReference type="AlphaFoldDB" id="A0A811S5S4"/>
<accession>A0A811S5S4</accession>
<dbReference type="Pfam" id="PF07762">
    <property type="entry name" value="DUF1618"/>
    <property type="match status" value="1"/>
</dbReference>
<dbReference type="EMBL" id="CAJGYO010000018">
    <property type="protein sequence ID" value="CAD6336830.1"/>
    <property type="molecule type" value="Genomic_DNA"/>
</dbReference>
<evidence type="ECO:0000313" key="3">
    <source>
        <dbReference type="Proteomes" id="UP000604825"/>
    </source>
</evidence>
<sequence>MSATWPWVILGRVPRVVPIPSDADADADAEAFGAAAADFAIAVALPPQVTVLTVAPLAHPDPNYPDMYPYILAAVPDCLLLNFAVEPIYGVNSAVDQHESYLIVERRFRTAGVQQQGHAATFSGERIPGRGADRMPVIYNIESIGLVSFYHGDYMVAELQVDKHSEGSAKLFCFRTGGDRWIQKDLIYPSHFADEDREWIPAGVVAQKTTLWWFDLSWGLLSCDPFVADPVLLFHKLPEDRAVPNKARPDVHTHRCVTVSRRVLRYVEIIPEDSGGCHNKEAATVSMWTRIATPAGWDWEKKYAKSFEDIWDDDTYKETRLPRNVPGLCAVCPSNPDLVYFSLEQEQRLFGVDVAAGKVLQVADKAYELMNMPWPVTASCRYVQAWNLPPWVAIDLELVGSSSSYENEDQAEELDAEELLKLGLKVAMGMDPATLKSEVEKYCEGPPSPEREVMRQLTSSPFDFHLTGEEADADLMEVHRLVKKRRQEK</sequence>
<feature type="domain" description="DUF1618" evidence="1">
    <location>
        <begin position="213"/>
        <end position="340"/>
    </location>
</feature>
<dbReference type="PANTHER" id="PTHR33086">
    <property type="entry name" value="OS05G0468200 PROTEIN-RELATED"/>
    <property type="match status" value="1"/>
</dbReference>
<evidence type="ECO:0000313" key="2">
    <source>
        <dbReference type="EMBL" id="CAD6336830.1"/>
    </source>
</evidence>
<dbReference type="OrthoDB" id="670986at2759"/>
<dbReference type="InterPro" id="IPR011676">
    <property type="entry name" value="DUF1618"/>
</dbReference>
<reference evidence="2" key="1">
    <citation type="submission" date="2020-10" db="EMBL/GenBank/DDBJ databases">
        <authorList>
            <person name="Han B."/>
            <person name="Lu T."/>
            <person name="Zhao Q."/>
            <person name="Huang X."/>
            <person name="Zhao Y."/>
        </authorList>
    </citation>
    <scope>NUCLEOTIDE SEQUENCE</scope>
</reference>
<dbReference type="PANTHER" id="PTHR33086:SF73">
    <property type="entry name" value="OS01G0245901 PROTEIN"/>
    <property type="match status" value="1"/>
</dbReference>
<comment type="caution">
    <text evidence="2">The sequence shown here is derived from an EMBL/GenBank/DDBJ whole genome shotgun (WGS) entry which is preliminary data.</text>
</comment>
<organism evidence="2 3">
    <name type="scientific">Miscanthus lutarioriparius</name>
    <dbReference type="NCBI Taxonomy" id="422564"/>
    <lineage>
        <taxon>Eukaryota</taxon>
        <taxon>Viridiplantae</taxon>
        <taxon>Streptophyta</taxon>
        <taxon>Embryophyta</taxon>
        <taxon>Tracheophyta</taxon>
        <taxon>Spermatophyta</taxon>
        <taxon>Magnoliopsida</taxon>
        <taxon>Liliopsida</taxon>
        <taxon>Poales</taxon>
        <taxon>Poaceae</taxon>
        <taxon>PACMAD clade</taxon>
        <taxon>Panicoideae</taxon>
        <taxon>Andropogonodae</taxon>
        <taxon>Andropogoneae</taxon>
        <taxon>Saccharinae</taxon>
        <taxon>Miscanthus</taxon>
    </lineage>
</organism>